<comment type="caution">
    <text evidence="1">The sequence shown here is derived from an EMBL/GenBank/DDBJ whole genome shotgun (WGS) entry which is preliminary data.</text>
</comment>
<keyword evidence="2" id="KW-1185">Reference proteome</keyword>
<evidence type="ECO:0000313" key="2">
    <source>
        <dbReference type="Proteomes" id="UP001515480"/>
    </source>
</evidence>
<organism evidence="1 2">
    <name type="scientific">Prymnesium parvum</name>
    <name type="common">Toxic golden alga</name>
    <dbReference type="NCBI Taxonomy" id="97485"/>
    <lineage>
        <taxon>Eukaryota</taxon>
        <taxon>Haptista</taxon>
        <taxon>Haptophyta</taxon>
        <taxon>Prymnesiophyceae</taxon>
        <taxon>Prymnesiales</taxon>
        <taxon>Prymnesiaceae</taxon>
        <taxon>Prymnesium</taxon>
    </lineage>
</organism>
<dbReference type="Proteomes" id="UP001515480">
    <property type="component" value="Unassembled WGS sequence"/>
</dbReference>
<gene>
    <name evidence="1" type="ORF">AB1Y20_001957</name>
</gene>
<accession>A0AB34J9S2</accession>
<protein>
    <submittedName>
        <fullName evidence="1">Uncharacterized protein</fullName>
    </submittedName>
</protein>
<reference evidence="1 2" key="1">
    <citation type="journal article" date="2024" name="Science">
        <title>Giant polyketide synthase enzymes in the biosynthesis of giant marine polyether toxins.</title>
        <authorList>
            <person name="Fallon T.R."/>
            <person name="Shende V.V."/>
            <person name="Wierzbicki I.H."/>
            <person name="Pendleton A.L."/>
            <person name="Watervoot N.F."/>
            <person name="Auber R.P."/>
            <person name="Gonzalez D.J."/>
            <person name="Wisecaver J.H."/>
            <person name="Moore B.S."/>
        </authorList>
    </citation>
    <scope>NUCLEOTIDE SEQUENCE [LARGE SCALE GENOMIC DNA]</scope>
    <source>
        <strain evidence="1 2">12B1</strain>
    </source>
</reference>
<dbReference type="EMBL" id="JBGBPQ010000011">
    <property type="protein sequence ID" value="KAL1515326.1"/>
    <property type="molecule type" value="Genomic_DNA"/>
</dbReference>
<name>A0AB34J9S2_PRYPA</name>
<sequence length="357" mass="39525">MRSFLLSHPVDAPTRRIHLVCPINGACTVVALALCELLHAGCLSDFSCLTNSSLRRAHRAIGRTSLPHQLLERWADRGNLVLKHTISTETEAALSLLGSHGASALAGGFFTHQLLYLRDPVQQYLSQRTKVWCDNCGGFAEKFEAQDAIVRACLAARTSPPRGALHPRCPFHAVLFETDVLHGNLSAVLRLLRLPHDAARLRKLSLRERRARNVELGVRADHVAGGNVHASAFGRGYSFWQPSLASKHASWNCAISARVRQLIPTVYGLYHAAECAEPRQGGTLAADWISQADGRRFANLTKLHQRHPSTKRIALVCDAFLHNRSTNCQEVPHEKWRAVCYDIGRRRSAGKAPFPVM</sequence>
<evidence type="ECO:0000313" key="1">
    <source>
        <dbReference type="EMBL" id="KAL1515326.1"/>
    </source>
</evidence>
<dbReference type="AlphaFoldDB" id="A0AB34J9S2"/>
<proteinExistence type="predicted"/>